<keyword evidence="2" id="KW-1185">Reference proteome</keyword>
<evidence type="ECO:0000313" key="1">
    <source>
        <dbReference type="EnsemblMetazoa" id="AARA006139-PA"/>
    </source>
</evidence>
<sequence length="239" mass="28347">MNGLPLHKSELTQFWPILMRLPEMPEVPLMTVAIFAGECKPESVEDYLRSFVTELNYFEKYGILINGRQFKIKQRAIIIDDEPRNHDDFKRGVYVGHYSNATPLTDLDGCDTIADIISSEPLHFRDYGISRKCMRGWSERKFSAATKWSPQVRKAISKDLEQLKFPVEFSRKVRSLKYIKFWKGMEYNYFLHNARSVILKGMLTDEEYTHFMHYFCAMTLFNSQEYVEHWPYARELLRQ</sequence>
<reference evidence="1" key="1">
    <citation type="submission" date="2022-08" db="UniProtKB">
        <authorList>
            <consortium name="EnsemblMetazoa"/>
        </authorList>
    </citation>
    <scope>IDENTIFICATION</scope>
    <source>
        <strain evidence="1">Dongola</strain>
    </source>
</reference>
<protein>
    <submittedName>
        <fullName evidence="1">Uncharacterized protein</fullName>
    </submittedName>
</protein>
<dbReference type="VEuPathDB" id="VectorBase:AARA006139"/>
<dbReference type="EnsemblMetazoa" id="AARA006139-RA">
    <property type="protein sequence ID" value="AARA006139-PA"/>
    <property type="gene ID" value="AARA006139"/>
</dbReference>
<dbReference type="PANTHER" id="PTHR33053">
    <property type="entry name" value="PROTEIN, PUTATIVE-RELATED"/>
    <property type="match status" value="1"/>
</dbReference>
<organism evidence="1 2">
    <name type="scientific">Anopheles arabiensis</name>
    <name type="common">Mosquito</name>
    <dbReference type="NCBI Taxonomy" id="7173"/>
    <lineage>
        <taxon>Eukaryota</taxon>
        <taxon>Metazoa</taxon>
        <taxon>Ecdysozoa</taxon>
        <taxon>Arthropoda</taxon>
        <taxon>Hexapoda</taxon>
        <taxon>Insecta</taxon>
        <taxon>Pterygota</taxon>
        <taxon>Neoptera</taxon>
        <taxon>Endopterygota</taxon>
        <taxon>Diptera</taxon>
        <taxon>Nematocera</taxon>
        <taxon>Culicoidea</taxon>
        <taxon>Culicidae</taxon>
        <taxon>Anophelinae</taxon>
        <taxon>Anopheles</taxon>
    </lineage>
</organism>
<evidence type="ECO:0000313" key="2">
    <source>
        <dbReference type="Proteomes" id="UP000075840"/>
    </source>
</evidence>
<accession>A0A182HXW1</accession>
<name>A0A182HXW1_ANOAR</name>
<dbReference type="PANTHER" id="PTHR33053:SF9">
    <property type="entry name" value="AGAP000105-PA"/>
    <property type="match status" value="1"/>
</dbReference>
<proteinExistence type="predicted"/>
<dbReference type="EMBL" id="APCN01008135">
    <property type="status" value="NOT_ANNOTATED_CDS"/>
    <property type="molecule type" value="Genomic_DNA"/>
</dbReference>
<dbReference type="AlphaFoldDB" id="A0A182HXW1"/>
<dbReference type="Proteomes" id="UP000075840">
    <property type="component" value="Unassembled WGS sequence"/>
</dbReference>
<dbReference type="VEuPathDB" id="VectorBase:AARA21_002506"/>